<dbReference type="GO" id="GO:0009733">
    <property type="term" value="P:response to auxin"/>
    <property type="evidence" value="ECO:0007669"/>
    <property type="project" value="InterPro"/>
</dbReference>
<reference evidence="4" key="2">
    <citation type="submission" date="2021-05" db="UniProtKB">
        <authorList>
            <consortium name="EnsemblPlants"/>
        </authorList>
    </citation>
    <scope>IDENTIFICATION</scope>
    <source>
        <strain evidence="4">subsp. malaccensis</strain>
    </source>
</reference>
<feature type="chain" id="PRO_5036220041" evidence="2">
    <location>
        <begin position="23"/>
        <end position="84"/>
    </location>
</feature>
<dbReference type="AlphaFoldDB" id="A0A804JW62"/>
<dbReference type="InterPro" id="IPR003676">
    <property type="entry name" value="SAUR_fam"/>
</dbReference>
<evidence type="ECO:0000313" key="3">
    <source>
        <dbReference type="EMBL" id="CAG1856713.1"/>
    </source>
</evidence>
<dbReference type="Pfam" id="PF02519">
    <property type="entry name" value="Auxin_inducible"/>
    <property type="match status" value="1"/>
</dbReference>
<evidence type="ECO:0000256" key="1">
    <source>
        <dbReference type="ARBA" id="ARBA00006974"/>
    </source>
</evidence>
<dbReference type="Gramene" id="Ma07_t15720.1">
    <property type="protein sequence ID" value="Ma07_p15720.1"/>
    <property type="gene ID" value="Ma07_g15720"/>
</dbReference>
<comment type="similarity">
    <text evidence="1">Belongs to the ARG7 family.</text>
</comment>
<reference evidence="3" key="1">
    <citation type="submission" date="2021-03" db="EMBL/GenBank/DDBJ databases">
        <authorList>
            <consortium name="Genoscope - CEA"/>
            <person name="William W."/>
        </authorList>
    </citation>
    <scope>NUCLEOTIDE SEQUENCE</scope>
    <source>
        <strain evidence="3">Doubled-haploid Pahang</strain>
    </source>
</reference>
<gene>
    <name evidence="3" type="ORF">GSMUA_39250.1</name>
</gene>
<organism evidence="4 5">
    <name type="scientific">Musa acuminata subsp. malaccensis</name>
    <name type="common">Wild banana</name>
    <name type="synonym">Musa malaccensis</name>
    <dbReference type="NCBI Taxonomy" id="214687"/>
    <lineage>
        <taxon>Eukaryota</taxon>
        <taxon>Viridiplantae</taxon>
        <taxon>Streptophyta</taxon>
        <taxon>Embryophyta</taxon>
        <taxon>Tracheophyta</taxon>
        <taxon>Spermatophyta</taxon>
        <taxon>Magnoliopsida</taxon>
        <taxon>Liliopsida</taxon>
        <taxon>Zingiberales</taxon>
        <taxon>Musaceae</taxon>
        <taxon>Musa</taxon>
    </lineage>
</organism>
<evidence type="ECO:0000313" key="5">
    <source>
        <dbReference type="Proteomes" id="UP000012960"/>
    </source>
</evidence>
<accession>A0A804JW62</accession>
<name>A0A804JW62_MUSAM</name>
<keyword evidence="5" id="KW-1185">Reference proteome</keyword>
<evidence type="ECO:0000256" key="2">
    <source>
        <dbReference type="SAM" id="SignalP"/>
    </source>
</evidence>
<evidence type="ECO:0000313" key="4">
    <source>
        <dbReference type="EnsemblPlants" id="Ma07_p15720.1"/>
    </source>
</evidence>
<protein>
    <submittedName>
        <fullName evidence="3">(wild Malaysian banana) hypothetical protein</fullName>
    </submittedName>
</protein>
<keyword evidence="2" id="KW-0732">Signal</keyword>
<dbReference type="EnsemblPlants" id="Ma07_t15720.1">
    <property type="protein sequence ID" value="Ma07_p15720.1"/>
    <property type="gene ID" value="Ma07_g15720"/>
</dbReference>
<dbReference type="EMBL" id="HG996473">
    <property type="protein sequence ID" value="CAG1856713.1"/>
    <property type="molecule type" value="Genomic_DNA"/>
</dbReference>
<sequence length="84" mass="9967">MFFVYYIYLIFFLFIRFRLCQSELEDVGVGLHERKEEISKEVLLDDEPAAGMVLPKGCFVVYVADEMRRFVIPLSYLRLSTFRS</sequence>
<dbReference type="InParanoid" id="A0A804JW62"/>
<dbReference type="Proteomes" id="UP000012960">
    <property type="component" value="Unplaced"/>
</dbReference>
<feature type="signal peptide" evidence="2">
    <location>
        <begin position="1"/>
        <end position="22"/>
    </location>
</feature>
<proteinExistence type="inferred from homology"/>